<protein>
    <submittedName>
        <fullName evidence="1">Uncharacterized protein</fullName>
    </submittedName>
</protein>
<dbReference type="Proteomes" id="UP000774326">
    <property type="component" value="Unassembled WGS sequence"/>
</dbReference>
<sequence length="235" mass="26174">MGMIQHTKLGDLGIGAAELLWLVDLLRVGFQVINDQIVSLVLNTNEQIAIKRQQSCNNTILFKVQPIEPLSLSVLAQDQVHCIVIRGEVTTKHRRGVVNEKTSVDHRMGQILLSHDRGFHGGRVEEDSLVGCVVRGFQITKKQRGTRTRTRDRDIEGQFAVIGEPFILIGRPFQPVKDIVFVTLQSDIGDFGDRFLVRDIEAEPSAVVLGNWTQTVTATVCIVELTSDNEPLIIT</sequence>
<keyword evidence="2" id="KW-1185">Reference proteome</keyword>
<reference evidence="1" key="2">
    <citation type="submission" date="2021-01" db="EMBL/GenBank/DDBJ databases">
        <authorList>
            <person name="Schikora-Tamarit M.A."/>
        </authorList>
    </citation>
    <scope>NUCLEOTIDE SEQUENCE</scope>
    <source>
        <strain evidence="1">CBS2887</strain>
    </source>
</reference>
<comment type="caution">
    <text evidence="1">The sequence shown here is derived from an EMBL/GenBank/DDBJ whole genome shotgun (WGS) entry which is preliminary data.</text>
</comment>
<dbReference type="EMBL" id="JAEUBG010002433">
    <property type="protein sequence ID" value="KAH3684516.1"/>
    <property type="molecule type" value="Genomic_DNA"/>
</dbReference>
<accession>A0A9P8TN78</accession>
<evidence type="ECO:0000313" key="1">
    <source>
        <dbReference type="EMBL" id="KAH3684516.1"/>
    </source>
</evidence>
<organism evidence="1 2">
    <name type="scientific">Wickerhamomyces pijperi</name>
    <name type="common">Yeast</name>
    <name type="synonym">Pichia pijperi</name>
    <dbReference type="NCBI Taxonomy" id="599730"/>
    <lineage>
        <taxon>Eukaryota</taxon>
        <taxon>Fungi</taxon>
        <taxon>Dikarya</taxon>
        <taxon>Ascomycota</taxon>
        <taxon>Saccharomycotina</taxon>
        <taxon>Saccharomycetes</taxon>
        <taxon>Phaffomycetales</taxon>
        <taxon>Wickerhamomycetaceae</taxon>
        <taxon>Wickerhamomyces</taxon>
    </lineage>
</organism>
<name>A0A9P8TN78_WICPI</name>
<proteinExistence type="predicted"/>
<evidence type="ECO:0000313" key="2">
    <source>
        <dbReference type="Proteomes" id="UP000774326"/>
    </source>
</evidence>
<gene>
    <name evidence="1" type="ORF">WICPIJ_004525</name>
</gene>
<dbReference type="AlphaFoldDB" id="A0A9P8TN78"/>
<reference evidence="1" key="1">
    <citation type="journal article" date="2021" name="Open Biol.">
        <title>Shared evolutionary footprints suggest mitochondrial oxidative damage underlies multiple complex I losses in fungi.</title>
        <authorList>
            <person name="Schikora-Tamarit M.A."/>
            <person name="Marcet-Houben M."/>
            <person name="Nosek J."/>
            <person name="Gabaldon T."/>
        </authorList>
    </citation>
    <scope>NUCLEOTIDE SEQUENCE</scope>
    <source>
        <strain evidence="1">CBS2887</strain>
    </source>
</reference>